<dbReference type="GO" id="GO:0030267">
    <property type="term" value="F:glyoxylate reductase (NADPH) activity"/>
    <property type="evidence" value="ECO:0007669"/>
    <property type="project" value="TreeGrafter"/>
</dbReference>
<keyword evidence="1 3" id="KW-0560">Oxidoreductase</keyword>
<organism evidence="6 7">
    <name type="scientific">Candidatus Moanibacter tarae</name>
    <dbReference type="NCBI Taxonomy" id="2200854"/>
    <lineage>
        <taxon>Bacteria</taxon>
        <taxon>Pseudomonadati</taxon>
        <taxon>Verrucomicrobiota</taxon>
        <taxon>Opitutia</taxon>
        <taxon>Puniceicoccales</taxon>
        <taxon>Puniceicoccales incertae sedis</taxon>
        <taxon>Candidatus Moanibacter</taxon>
    </lineage>
</organism>
<dbReference type="EC" id="1.1.1.81" evidence="6"/>
<keyword evidence="2" id="KW-0520">NAD</keyword>
<dbReference type="PANTHER" id="PTHR10996">
    <property type="entry name" value="2-HYDROXYACID DEHYDROGENASE-RELATED"/>
    <property type="match status" value="1"/>
</dbReference>
<dbReference type="Proteomes" id="UP000247465">
    <property type="component" value="Chromosome"/>
</dbReference>
<protein>
    <submittedName>
        <fullName evidence="6">Hydroxypyruvate reductase</fullName>
        <ecNumber evidence="6">1.1.1.81</ecNumber>
    </submittedName>
</protein>
<dbReference type="PANTHER" id="PTHR10996:SF178">
    <property type="entry name" value="2-HYDROXYACID DEHYDROGENASE YGL185C-RELATED"/>
    <property type="match status" value="1"/>
</dbReference>
<dbReference type="InterPro" id="IPR029753">
    <property type="entry name" value="D-isomer_DH_CS"/>
</dbReference>
<dbReference type="Pfam" id="PF02826">
    <property type="entry name" value="2-Hacid_dh_C"/>
    <property type="match status" value="1"/>
</dbReference>
<dbReference type="Pfam" id="PF00389">
    <property type="entry name" value="2-Hacid_dh"/>
    <property type="match status" value="1"/>
</dbReference>
<dbReference type="InterPro" id="IPR036291">
    <property type="entry name" value="NAD(P)-bd_dom_sf"/>
</dbReference>
<reference evidence="6 7" key="1">
    <citation type="submission" date="2018-06" db="EMBL/GenBank/DDBJ databases">
        <title>Draft Genome Sequence of a Novel Marine Bacterium Related to the Verrucomicrobia.</title>
        <authorList>
            <person name="Vosseberg J."/>
            <person name="Martijn J."/>
            <person name="Ettema T.J.G."/>
        </authorList>
    </citation>
    <scope>NUCLEOTIDE SEQUENCE [LARGE SCALE GENOMIC DNA]</scope>
    <source>
        <strain evidence="6">TARA_B100001123</strain>
    </source>
</reference>
<evidence type="ECO:0000313" key="6">
    <source>
        <dbReference type="EMBL" id="AWT59993.1"/>
    </source>
</evidence>
<dbReference type="AlphaFoldDB" id="A0A2Z4ACU8"/>
<dbReference type="PROSITE" id="PS00671">
    <property type="entry name" value="D_2_HYDROXYACID_DH_3"/>
    <property type="match status" value="1"/>
</dbReference>
<proteinExistence type="inferred from homology"/>
<keyword evidence="6" id="KW-0670">Pyruvate</keyword>
<evidence type="ECO:0000259" key="5">
    <source>
        <dbReference type="Pfam" id="PF02826"/>
    </source>
</evidence>
<sequence length="323" mass="35385">MKQLKVLFLPHALIEPVWEEEVISAVSPHHNLKIIDYGASIEKQFSGVEAVLDIGGSMGTREMYDAAVNAKLWQILGTGLDHVDIDYMKTRRFAIANCPGQFSSVALAECAMMYILMLSRYYGQASSNFKSGELYKPTGMELTGKVLGIIGFGASGQDLARRASPFGIRIQAIDVREIEDEVLDELKPEFIGTPKDIDRVVTESDYLSVHLHLTPETRHIIDARRIGMMKPTACIINVARGALVDESAMCDSLLNNRLGGAGLDTFSHEPPDSSLPAYQLPNVITTPHIAGCTDGTARKRAGVAAENLNRVAQGLEPLYRVDR</sequence>
<feature type="domain" description="D-isomer specific 2-hydroxyacid dehydrogenase catalytic" evidence="4">
    <location>
        <begin position="31"/>
        <end position="321"/>
    </location>
</feature>
<dbReference type="SUPFAM" id="SSF51735">
    <property type="entry name" value="NAD(P)-binding Rossmann-fold domains"/>
    <property type="match status" value="1"/>
</dbReference>
<dbReference type="GO" id="GO:0005829">
    <property type="term" value="C:cytosol"/>
    <property type="evidence" value="ECO:0007669"/>
    <property type="project" value="TreeGrafter"/>
</dbReference>
<dbReference type="EMBL" id="CP029803">
    <property type="protein sequence ID" value="AWT59993.1"/>
    <property type="molecule type" value="Genomic_DNA"/>
</dbReference>
<dbReference type="GO" id="GO:0051287">
    <property type="term" value="F:NAD binding"/>
    <property type="evidence" value="ECO:0007669"/>
    <property type="project" value="InterPro"/>
</dbReference>
<dbReference type="InterPro" id="IPR050223">
    <property type="entry name" value="D-isomer_2-hydroxyacid_DH"/>
</dbReference>
<evidence type="ECO:0000256" key="3">
    <source>
        <dbReference type="RuleBase" id="RU003719"/>
    </source>
</evidence>
<dbReference type="Gene3D" id="3.40.50.720">
    <property type="entry name" value="NAD(P)-binding Rossmann-like Domain"/>
    <property type="match status" value="2"/>
</dbReference>
<gene>
    <name evidence="6" type="ORF">DF168_01192</name>
</gene>
<dbReference type="GO" id="GO:0016618">
    <property type="term" value="F:hydroxypyruvate reductase [NAD(P)H] activity"/>
    <property type="evidence" value="ECO:0007669"/>
    <property type="project" value="UniProtKB-EC"/>
</dbReference>
<dbReference type="KEGG" id="mtar:DF168_01192"/>
<evidence type="ECO:0000313" key="7">
    <source>
        <dbReference type="Proteomes" id="UP000247465"/>
    </source>
</evidence>
<feature type="domain" description="D-isomer specific 2-hydroxyacid dehydrogenase NAD-binding" evidence="5">
    <location>
        <begin position="112"/>
        <end position="290"/>
    </location>
</feature>
<dbReference type="InterPro" id="IPR006139">
    <property type="entry name" value="D-isomer_2_OHA_DH_cat_dom"/>
</dbReference>
<dbReference type="SUPFAM" id="SSF52283">
    <property type="entry name" value="Formate/glycerate dehydrogenase catalytic domain-like"/>
    <property type="match status" value="1"/>
</dbReference>
<dbReference type="InterPro" id="IPR006140">
    <property type="entry name" value="D-isomer_DH_NAD-bd"/>
</dbReference>
<evidence type="ECO:0000256" key="2">
    <source>
        <dbReference type="ARBA" id="ARBA00023027"/>
    </source>
</evidence>
<accession>A0A2Z4ACU8</accession>
<evidence type="ECO:0000256" key="1">
    <source>
        <dbReference type="ARBA" id="ARBA00023002"/>
    </source>
</evidence>
<comment type="similarity">
    <text evidence="3">Belongs to the D-isomer specific 2-hydroxyacid dehydrogenase family.</text>
</comment>
<name>A0A2Z4ACU8_9BACT</name>
<evidence type="ECO:0000259" key="4">
    <source>
        <dbReference type="Pfam" id="PF00389"/>
    </source>
</evidence>